<feature type="compositionally biased region" description="Polar residues" evidence="1">
    <location>
        <begin position="706"/>
        <end position="715"/>
    </location>
</feature>
<feature type="compositionally biased region" description="Basic and acidic residues" evidence="1">
    <location>
        <begin position="628"/>
        <end position="641"/>
    </location>
</feature>
<sequence length="768" mass="86211">MNVFKNVVGLFSSPAKIAPAKPSSAKKGDYEEVLTIQSTKKRRRSSYDHSEYQRAVYGTGEITTVSDEDDGEEEHKRENEEEQEEEENEEERDQAQEQILQEQLRHVRPTATSKSVRRHTHAVPSIPYAESGGVRSIALDAARTSNDTLDKTERLLATKPDSEIKGKKLVTIAQTRAKNNAILAKAQVEGYAQVQREESTRVTAARSRMSMDQAPIARTASAYTSLTCVEDGDESSSSSEQMSTTQQELNKDVESDWRTTKEPYHSSPATPQRHLSTVHQEPTSSTNNTSKLPSNRISHPTAWSTLHPSEKWSTDPNLHARQLHSNPQLILAQLPNEPAYAFRDTELRDAIWALMHRIEDFARTFFPQQQRRRGAHASSPFGDDDDRGNNNGDERVEVVLNERFYSGLSPETARVIACVASGGPGGVSGWHDVFMNREKMQALVCGIIGNVVSEQVLKHGFFGGTEEGVQRVREVEKDMRDSDGFDRKIKYAAVIRSHLPTPTALPANFNAHVNIIVGALYTHLSPLLALVTPDNTPMLPTLFPHLQTLVISAGLLSLHMSLSPHTIYHHVPLFKEDTYVSSSMECFNERAMRLSNIRTSLTCLSSLSSSSSSRSSFRPTQEELQQETARRNRLSETEKRRAGGDVPLVQIVCMEGITAYRRGGWEKNKTSRNENPVFEKSEYRNMGIRARILTHGWTYCRWGRARSSSDSTQNPACRDNEDTGRKIHGDVWRDGGFVNFSDAEGVVDWLGYGDREREREGEEEVDEN</sequence>
<feature type="region of interest" description="Disordered" evidence="1">
    <location>
        <begin position="227"/>
        <end position="317"/>
    </location>
</feature>
<feature type="region of interest" description="Disordered" evidence="1">
    <location>
        <begin position="369"/>
        <end position="392"/>
    </location>
</feature>
<feature type="compositionally biased region" description="Acidic residues" evidence="1">
    <location>
        <begin position="80"/>
        <end position="92"/>
    </location>
</feature>
<dbReference type="EMBL" id="PDXD01000031">
    <property type="protein sequence ID" value="RYN71537.1"/>
    <property type="molecule type" value="Genomic_DNA"/>
</dbReference>
<protein>
    <submittedName>
        <fullName evidence="2">Uncharacterized protein</fullName>
    </submittedName>
</protein>
<organism evidence="2 3">
    <name type="scientific">Alternaria alternata</name>
    <name type="common">Alternaria rot fungus</name>
    <name type="synonym">Torula alternata</name>
    <dbReference type="NCBI Taxonomy" id="5599"/>
    <lineage>
        <taxon>Eukaryota</taxon>
        <taxon>Fungi</taxon>
        <taxon>Dikarya</taxon>
        <taxon>Ascomycota</taxon>
        <taxon>Pezizomycotina</taxon>
        <taxon>Dothideomycetes</taxon>
        <taxon>Pleosporomycetidae</taxon>
        <taxon>Pleosporales</taxon>
        <taxon>Pleosporineae</taxon>
        <taxon>Pleosporaceae</taxon>
        <taxon>Alternaria</taxon>
        <taxon>Alternaria sect. Alternaria</taxon>
        <taxon>Alternaria alternata complex</taxon>
    </lineage>
</organism>
<evidence type="ECO:0000313" key="3">
    <source>
        <dbReference type="Proteomes" id="UP000291422"/>
    </source>
</evidence>
<dbReference type="Proteomes" id="UP000291422">
    <property type="component" value="Unassembled WGS sequence"/>
</dbReference>
<feature type="region of interest" description="Disordered" evidence="1">
    <location>
        <begin position="607"/>
        <end position="641"/>
    </location>
</feature>
<reference evidence="3" key="1">
    <citation type="journal article" date="2019" name="bioRxiv">
        <title>Genomics, evolutionary history and diagnostics of the Alternaria alternata species group including apple and Asian pear pathotypes.</title>
        <authorList>
            <person name="Armitage A.D."/>
            <person name="Cockerton H.M."/>
            <person name="Sreenivasaprasad S."/>
            <person name="Woodhall J.W."/>
            <person name="Lane C.R."/>
            <person name="Harrison R.J."/>
            <person name="Clarkson J.P."/>
        </authorList>
    </citation>
    <scope>NUCLEOTIDE SEQUENCE [LARGE SCALE GENOMIC DNA]</scope>
    <source>
        <strain evidence="3">FERA 1177</strain>
    </source>
</reference>
<gene>
    <name evidence="2" type="ORF">AA0117_g9427</name>
</gene>
<feature type="compositionally biased region" description="Polar residues" evidence="1">
    <location>
        <begin position="617"/>
        <end position="627"/>
    </location>
</feature>
<name>A0A4V1WQT4_ALTAL</name>
<feature type="compositionally biased region" description="Polar residues" evidence="1">
    <location>
        <begin position="267"/>
        <end position="307"/>
    </location>
</feature>
<feature type="compositionally biased region" description="Low complexity" evidence="1">
    <location>
        <begin position="607"/>
        <end position="616"/>
    </location>
</feature>
<accession>A0A4V1WQT4</accession>
<proteinExistence type="predicted"/>
<evidence type="ECO:0000256" key="1">
    <source>
        <dbReference type="SAM" id="MobiDB-lite"/>
    </source>
</evidence>
<feature type="region of interest" description="Disordered" evidence="1">
    <location>
        <begin position="37"/>
        <end position="97"/>
    </location>
</feature>
<feature type="compositionally biased region" description="Low complexity" evidence="1">
    <location>
        <begin position="235"/>
        <end position="248"/>
    </location>
</feature>
<dbReference type="AlphaFoldDB" id="A0A4V1WQT4"/>
<evidence type="ECO:0000313" key="2">
    <source>
        <dbReference type="EMBL" id="RYN71537.1"/>
    </source>
</evidence>
<feature type="compositionally biased region" description="Basic and acidic residues" evidence="1">
    <location>
        <begin position="249"/>
        <end position="264"/>
    </location>
</feature>
<comment type="caution">
    <text evidence="2">The sequence shown here is derived from an EMBL/GenBank/DDBJ whole genome shotgun (WGS) entry which is preliminary data.</text>
</comment>
<feature type="region of interest" description="Disordered" evidence="1">
    <location>
        <begin position="705"/>
        <end position="725"/>
    </location>
</feature>